<sequence>MFPSLNCESHLYEILKLCQPSLVYHADHARPRLPPIHTHICSEMNVAVGNVIDFPSTDPLTAWKLRWFGNAALNYPPLKSISTVDLSTKKKARTFSEWSVFTKYLTKSIENETGQSIPLES</sequence>
<dbReference type="EMBL" id="NCKW01003416">
    <property type="protein sequence ID" value="POM76590.1"/>
    <property type="molecule type" value="Genomic_DNA"/>
</dbReference>
<reference evidence="1 2" key="1">
    <citation type="journal article" date="2017" name="Genome Biol. Evol.">
        <title>Phytophthora megakarya and P. palmivora, closely related causal agents of cacao black pod rot, underwent increases in genome sizes and gene numbers by different mechanisms.</title>
        <authorList>
            <person name="Ali S.S."/>
            <person name="Shao J."/>
            <person name="Lary D.J."/>
            <person name="Kronmiller B."/>
            <person name="Shen D."/>
            <person name="Strem M.D."/>
            <person name="Amoako-Attah I."/>
            <person name="Akrofi A.Y."/>
            <person name="Begoude B.A."/>
            <person name="Ten Hoopen G.M."/>
            <person name="Coulibaly K."/>
            <person name="Kebe B.I."/>
            <person name="Melnick R.L."/>
            <person name="Guiltinan M.J."/>
            <person name="Tyler B.M."/>
            <person name="Meinhardt L.W."/>
            <person name="Bailey B.A."/>
        </authorList>
    </citation>
    <scope>NUCLEOTIDE SEQUENCE [LARGE SCALE GENOMIC DNA]</scope>
    <source>
        <strain evidence="2">sbr112.9</strain>
    </source>
</reference>
<dbReference type="Proteomes" id="UP000237271">
    <property type="component" value="Unassembled WGS sequence"/>
</dbReference>
<keyword evidence="2" id="KW-1185">Reference proteome</keyword>
<name>A0A2P4YFJ0_9STRA</name>
<evidence type="ECO:0000313" key="1">
    <source>
        <dbReference type="EMBL" id="POM76590.1"/>
    </source>
</evidence>
<accession>A0A2P4YFJ0</accession>
<organism evidence="1 2">
    <name type="scientific">Phytophthora palmivora</name>
    <dbReference type="NCBI Taxonomy" id="4796"/>
    <lineage>
        <taxon>Eukaryota</taxon>
        <taxon>Sar</taxon>
        <taxon>Stramenopiles</taxon>
        <taxon>Oomycota</taxon>
        <taxon>Peronosporomycetes</taxon>
        <taxon>Peronosporales</taxon>
        <taxon>Peronosporaceae</taxon>
        <taxon>Phytophthora</taxon>
    </lineage>
</organism>
<dbReference type="AlphaFoldDB" id="A0A2P4YFJ0"/>
<dbReference type="OrthoDB" id="128297at2759"/>
<comment type="caution">
    <text evidence="1">The sequence shown here is derived from an EMBL/GenBank/DDBJ whole genome shotgun (WGS) entry which is preliminary data.</text>
</comment>
<evidence type="ECO:0000313" key="2">
    <source>
        <dbReference type="Proteomes" id="UP000237271"/>
    </source>
</evidence>
<proteinExistence type="predicted"/>
<protein>
    <submittedName>
        <fullName evidence="1">Uncharacterized protein</fullName>
    </submittedName>
</protein>
<gene>
    <name evidence="1" type="ORF">PHPALM_6151</name>
</gene>